<keyword evidence="3" id="KW-1185">Reference proteome</keyword>
<feature type="transmembrane region" description="Helical" evidence="1">
    <location>
        <begin position="135"/>
        <end position="154"/>
    </location>
</feature>
<dbReference type="Proteomes" id="UP000266934">
    <property type="component" value="Chromosome"/>
</dbReference>
<dbReference type="KEGG" id="blag:BLTE_16270"/>
<feature type="transmembrane region" description="Helical" evidence="1">
    <location>
        <begin position="98"/>
        <end position="123"/>
    </location>
</feature>
<sequence length="459" mass="50097">MTSINETLEAMTRRPMLTSIALAYLYSALIVAGPWIFTVLGLVGLSMAPCGSFCDQLPVFRSIVIYNSAFALIVTSPLAFLCGRYVSGNLFEGRHDTIMYALAFGLLVFGAVVIVLAVPFYLFATTLQPSEKIAAIQNVALIGASWLLVPFCSVLRAHNTVLVAFGVSSVAMFLGSGLLHDPSVTSLLSTLNAGFAITDAIMLVGLVRRLGPSIVPDEGLFAFLRRAWEIPAAGLAFALGLWIDKIIMWHAAPDDNLVVAGVLRTMPSYDTAMFWAQMSAIPVISVFFVHVETRFSSSVERAHERLRNHASLREIKLRINDVRTAALSGIVTMFSGLVIVGILVILSSFVFMNELGLRPSYMGALRTAVIATTFYTSAMFCFYFLMHFDLRRQALVVVVTYALLNASLTLAFVGAGEDFYGYGNLLASAIGFLFSFAVVLRELSWLPFHVFITNNASIR</sequence>
<feature type="transmembrane region" description="Helical" evidence="1">
    <location>
        <begin position="161"/>
        <end position="180"/>
    </location>
</feature>
<feature type="transmembrane region" description="Helical" evidence="1">
    <location>
        <begin position="325"/>
        <end position="352"/>
    </location>
</feature>
<protein>
    <submittedName>
        <fullName evidence="2">Pellicle/biofilm biosynthesis Wzx-like polysaccharide transporter PelG</fullName>
    </submittedName>
</protein>
<evidence type="ECO:0000313" key="2">
    <source>
        <dbReference type="EMBL" id="BBF92942.1"/>
    </source>
</evidence>
<accession>A0A348G059</accession>
<keyword evidence="1" id="KW-1133">Transmembrane helix</keyword>
<dbReference type="EMBL" id="AP018907">
    <property type="protein sequence ID" value="BBF92942.1"/>
    <property type="molecule type" value="Genomic_DNA"/>
</dbReference>
<name>A0A348G059_9HYPH</name>
<feature type="transmembrane region" description="Helical" evidence="1">
    <location>
        <begin position="228"/>
        <end position="252"/>
    </location>
</feature>
<keyword evidence="1" id="KW-0472">Membrane</keyword>
<feature type="transmembrane region" description="Helical" evidence="1">
    <location>
        <begin position="364"/>
        <end position="385"/>
    </location>
</feature>
<dbReference type="OrthoDB" id="37830at2"/>
<evidence type="ECO:0000256" key="1">
    <source>
        <dbReference type="SAM" id="Phobius"/>
    </source>
</evidence>
<feature type="transmembrane region" description="Helical" evidence="1">
    <location>
        <begin position="272"/>
        <end position="291"/>
    </location>
</feature>
<feature type="transmembrane region" description="Helical" evidence="1">
    <location>
        <begin position="186"/>
        <end position="207"/>
    </location>
</feature>
<proteinExistence type="predicted"/>
<feature type="transmembrane region" description="Helical" evidence="1">
    <location>
        <begin position="21"/>
        <end position="43"/>
    </location>
</feature>
<evidence type="ECO:0000313" key="3">
    <source>
        <dbReference type="Proteomes" id="UP000266934"/>
    </source>
</evidence>
<feature type="transmembrane region" description="Helical" evidence="1">
    <location>
        <begin position="394"/>
        <end position="413"/>
    </location>
</feature>
<dbReference type="Pfam" id="PF16933">
    <property type="entry name" value="PelG"/>
    <property type="match status" value="1"/>
</dbReference>
<organism evidence="2 3">
    <name type="scientific">Blastochloris tepida</name>
    <dbReference type="NCBI Taxonomy" id="2233851"/>
    <lineage>
        <taxon>Bacteria</taxon>
        <taxon>Pseudomonadati</taxon>
        <taxon>Pseudomonadota</taxon>
        <taxon>Alphaproteobacteria</taxon>
        <taxon>Hyphomicrobiales</taxon>
        <taxon>Blastochloridaceae</taxon>
        <taxon>Blastochloris</taxon>
    </lineage>
</organism>
<keyword evidence="1" id="KW-0812">Transmembrane</keyword>
<dbReference type="InterPro" id="IPR031617">
    <property type="entry name" value="PelG"/>
</dbReference>
<reference evidence="2 3" key="1">
    <citation type="submission" date="2018-08" db="EMBL/GenBank/DDBJ databases">
        <title>Complete genome sequencing of Blastochloris tepida GI.</title>
        <authorList>
            <person name="Tsukatani Y."/>
            <person name="Mori H."/>
        </authorList>
    </citation>
    <scope>NUCLEOTIDE SEQUENCE [LARGE SCALE GENOMIC DNA]</scope>
    <source>
        <strain evidence="2 3">GI</strain>
    </source>
</reference>
<feature type="transmembrane region" description="Helical" evidence="1">
    <location>
        <begin position="63"/>
        <end position="86"/>
    </location>
</feature>
<dbReference type="RefSeq" id="WP_126399173.1">
    <property type="nucleotide sequence ID" value="NZ_AP018907.1"/>
</dbReference>
<gene>
    <name evidence="2" type="primary">pelG</name>
    <name evidence="2" type="ORF">BLTE_16270</name>
</gene>
<dbReference type="AlphaFoldDB" id="A0A348G059"/>